<dbReference type="EMBL" id="JAAAWP010000015">
    <property type="protein sequence ID" value="NDW23146.1"/>
    <property type="molecule type" value="Genomic_DNA"/>
</dbReference>
<evidence type="ECO:0000313" key="3">
    <source>
        <dbReference type="Proteomes" id="UP000478837"/>
    </source>
</evidence>
<evidence type="ECO:0000256" key="1">
    <source>
        <dbReference type="SAM" id="MobiDB-lite"/>
    </source>
</evidence>
<reference evidence="2 3" key="1">
    <citation type="submission" date="2020-01" db="EMBL/GenBank/DDBJ databases">
        <title>Genomes of bacteria type strains.</title>
        <authorList>
            <person name="Chen J."/>
            <person name="Zhu S."/>
            <person name="Yang J."/>
        </authorList>
    </citation>
    <scope>NUCLEOTIDE SEQUENCE [LARGE SCALE GENOMIC DNA]</scope>
    <source>
        <strain evidence="2 3">LMG 22958</strain>
    </source>
</reference>
<dbReference type="AlphaFoldDB" id="A0A6L9MYA1"/>
<feature type="region of interest" description="Disordered" evidence="1">
    <location>
        <begin position="214"/>
        <end position="239"/>
    </location>
</feature>
<name>A0A6L9MYA1_9ALTE</name>
<evidence type="ECO:0000313" key="2">
    <source>
        <dbReference type="EMBL" id="NDW23146.1"/>
    </source>
</evidence>
<accession>A0A6L9MYA1</accession>
<feature type="compositionally biased region" description="Basic and acidic residues" evidence="1">
    <location>
        <begin position="214"/>
        <end position="227"/>
    </location>
</feature>
<sequence>MLSNIIKRLKTSSNKPALIKQKEEQAVSIWQDTGQVYYLENTVKLTYTSNSGVMTLEKLSLNELPDVINALDAMPAGSPLARATVAEQDDAYVVSVCGVTWQKSQDSVRIKALPEAALLRSKTHCFTKSQAVFKHAFLLEHDDLLTPSVGSKKEGVYTYNRISIKEFTQQLERANERIAPPMRKAIPVHSDNFKTAFTEHEQKAIDVLLGDNIDSRKSDNAEDRSKLGNDNTGSSTFSQ</sequence>
<gene>
    <name evidence="2" type="ORF">GTW09_16645</name>
</gene>
<organism evidence="2 3">
    <name type="scientific">Alteromonas hispanica</name>
    <dbReference type="NCBI Taxonomy" id="315421"/>
    <lineage>
        <taxon>Bacteria</taxon>
        <taxon>Pseudomonadati</taxon>
        <taxon>Pseudomonadota</taxon>
        <taxon>Gammaproteobacteria</taxon>
        <taxon>Alteromonadales</taxon>
        <taxon>Alteromonadaceae</taxon>
        <taxon>Alteromonas/Salinimonas group</taxon>
        <taxon>Alteromonas</taxon>
    </lineage>
</organism>
<dbReference type="Proteomes" id="UP000478837">
    <property type="component" value="Unassembled WGS sequence"/>
</dbReference>
<comment type="caution">
    <text evidence="2">The sequence shown here is derived from an EMBL/GenBank/DDBJ whole genome shotgun (WGS) entry which is preliminary data.</text>
</comment>
<protein>
    <submittedName>
        <fullName evidence="2">Uncharacterized protein</fullName>
    </submittedName>
</protein>
<feature type="compositionally biased region" description="Polar residues" evidence="1">
    <location>
        <begin position="228"/>
        <end position="239"/>
    </location>
</feature>
<keyword evidence="3" id="KW-1185">Reference proteome</keyword>
<proteinExistence type="predicted"/>
<dbReference type="RefSeq" id="WP_163112769.1">
    <property type="nucleotide sequence ID" value="NZ_JAAAWP010000015.1"/>
</dbReference>